<organism evidence="1 2">
    <name type="scientific">Colletotrichum kahawae</name>
    <name type="common">Coffee berry disease fungus</name>
    <dbReference type="NCBI Taxonomy" id="34407"/>
    <lineage>
        <taxon>Eukaryota</taxon>
        <taxon>Fungi</taxon>
        <taxon>Dikarya</taxon>
        <taxon>Ascomycota</taxon>
        <taxon>Pezizomycotina</taxon>
        <taxon>Sordariomycetes</taxon>
        <taxon>Hypocreomycetidae</taxon>
        <taxon>Glomerellales</taxon>
        <taxon>Glomerellaceae</taxon>
        <taxon>Colletotrichum</taxon>
        <taxon>Colletotrichum gloeosporioides species complex</taxon>
    </lineage>
</organism>
<dbReference type="Proteomes" id="UP001281614">
    <property type="component" value="Unassembled WGS sequence"/>
</dbReference>
<dbReference type="AlphaFoldDB" id="A0AAE0D9Q7"/>
<evidence type="ECO:0000313" key="2">
    <source>
        <dbReference type="Proteomes" id="UP001281614"/>
    </source>
</evidence>
<proteinExistence type="predicted"/>
<dbReference type="EMBL" id="VYYT01000057">
    <property type="protein sequence ID" value="KAK2773356.1"/>
    <property type="molecule type" value="Genomic_DNA"/>
</dbReference>
<gene>
    <name evidence="1" type="ORF">CKAH01_03816</name>
</gene>
<name>A0AAE0D9Q7_COLKA</name>
<accession>A0AAE0D9Q7</accession>
<sequence length="286" mass="31738">MRSARVDVKTALAAYRSHVASRNRQVLEVYVPFIAAAETDLDDGEDLGRLRMESLRALLSADEECFAELGITTPGDVLGRYEALVPRLGLDGVTSPQAVPEREGGGSKMWGGYFDVVQRELRRTCLEEVWESIGVPEELQVLAGVVDAVDGPGLAKDRTAFCWWGLRDRLWGTAAARRGCEGRTAERGMMPTEAKGMSGLGPGWEVAGGWELGEGREEGWFCAVYCRRAADEGSWRWRYTFVSQWDYSSRVFGSVAEFLGWYCTFNEAELPRVEELNADDILAGLF</sequence>
<reference evidence="1" key="1">
    <citation type="submission" date="2023-02" db="EMBL/GenBank/DDBJ databases">
        <title>Colletotrichum kahawae CIFC_Que2 genome sequencing and assembly.</title>
        <authorList>
            <person name="Baroncelli R."/>
        </authorList>
    </citation>
    <scope>NUCLEOTIDE SEQUENCE</scope>
    <source>
        <strain evidence="1">CIFC_Que2</strain>
    </source>
</reference>
<protein>
    <submittedName>
        <fullName evidence="1">Uncharacterized protein</fullName>
    </submittedName>
</protein>
<evidence type="ECO:0000313" key="1">
    <source>
        <dbReference type="EMBL" id="KAK2773356.1"/>
    </source>
</evidence>
<keyword evidence="2" id="KW-1185">Reference proteome</keyword>
<comment type="caution">
    <text evidence="1">The sequence shown here is derived from an EMBL/GenBank/DDBJ whole genome shotgun (WGS) entry which is preliminary data.</text>
</comment>